<evidence type="ECO:0000313" key="2">
    <source>
        <dbReference type="Proteomes" id="UP000297245"/>
    </source>
</evidence>
<name>A0A4S8LX49_DENBC</name>
<dbReference type="EMBL" id="ML179228">
    <property type="protein sequence ID" value="THU94266.1"/>
    <property type="molecule type" value="Genomic_DNA"/>
</dbReference>
<evidence type="ECO:0000313" key="1">
    <source>
        <dbReference type="EMBL" id="THU94266.1"/>
    </source>
</evidence>
<sequence length="56" mass="6568">MGTGPGGQKQNVRIAVRYIYHFKVRRRGLNDELSCNMCGLYCKLVSFYRFFLICDE</sequence>
<keyword evidence="2" id="KW-1185">Reference proteome</keyword>
<gene>
    <name evidence="1" type="ORF">K435DRAFT_668714</name>
</gene>
<dbReference type="AlphaFoldDB" id="A0A4S8LX49"/>
<proteinExistence type="predicted"/>
<reference evidence="1 2" key="1">
    <citation type="journal article" date="2019" name="Nat. Ecol. Evol.">
        <title>Megaphylogeny resolves global patterns of mushroom evolution.</title>
        <authorList>
            <person name="Varga T."/>
            <person name="Krizsan K."/>
            <person name="Foldi C."/>
            <person name="Dima B."/>
            <person name="Sanchez-Garcia M."/>
            <person name="Sanchez-Ramirez S."/>
            <person name="Szollosi G.J."/>
            <person name="Szarkandi J.G."/>
            <person name="Papp V."/>
            <person name="Albert L."/>
            <person name="Andreopoulos W."/>
            <person name="Angelini C."/>
            <person name="Antonin V."/>
            <person name="Barry K.W."/>
            <person name="Bougher N.L."/>
            <person name="Buchanan P."/>
            <person name="Buyck B."/>
            <person name="Bense V."/>
            <person name="Catcheside P."/>
            <person name="Chovatia M."/>
            <person name="Cooper J."/>
            <person name="Damon W."/>
            <person name="Desjardin D."/>
            <person name="Finy P."/>
            <person name="Geml J."/>
            <person name="Haridas S."/>
            <person name="Hughes K."/>
            <person name="Justo A."/>
            <person name="Karasinski D."/>
            <person name="Kautmanova I."/>
            <person name="Kiss B."/>
            <person name="Kocsube S."/>
            <person name="Kotiranta H."/>
            <person name="LaButti K.M."/>
            <person name="Lechner B.E."/>
            <person name="Liimatainen K."/>
            <person name="Lipzen A."/>
            <person name="Lukacs Z."/>
            <person name="Mihaltcheva S."/>
            <person name="Morgado L.N."/>
            <person name="Niskanen T."/>
            <person name="Noordeloos M.E."/>
            <person name="Ohm R.A."/>
            <person name="Ortiz-Santana B."/>
            <person name="Ovrebo C."/>
            <person name="Racz N."/>
            <person name="Riley R."/>
            <person name="Savchenko A."/>
            <person name="Shiryaev A."/>
            <person name="Soop K."/>
            <person name="Spirin V."/>
            <person name="Szebenyi C."/>
            <person name="Tomsovsky M."/>
            <person name="Tulloss R.E."/>
            <person name="Uehling J."/>
            <person name="Grigoriev I.V."/>
            <person name="Vagvolgyi C."/>
            <person name="Papp T."/>
            <person name="Martin F.M."/>
            <person name="Miettinen O."/>
            <person name="Hibbett D.S."/>
            <person name="Nagy L.G."/>
        </authorList>
    </citation>
    <scope>NUCLEOTIDE SEQUENCE [LARGE SCALE GENOMIC DNA]</scope>
    <source>
        <strain evidence="1 2">CBS 962.96</strain>
    </source>
</reference>
<dbReference type="OrthoDB" id="515401at2759"/>
<accession>A0A4S8LX49</accession>
<dbReference type="Proteomes" id="UP000297245">
    <property type="component" value="Unassembled WGS sequence"/>
</dbReference>
<organism evidence="1 2">
    <name type="scientific">Dendrothele bispora (strain CBS 962.96)</name>
    <dbReference type="NCBI Taxonomy" id="1314807"/>
    <lineage>
        <taxon>Eukaryota</taxon>
        <taxon>Fungi</taxon>
        <taxon>Dikarya</taxon>
        <taxon>Basidiomycota</taxon>
        <taxon>Agaricomycotina</taxon>
        <taxon>Agaricomycetes</taxon>
        <taxon>Agaricomycetidae</taxon>
        <taxon>Agaricales</taxon>
        <taxon>Agaricales incertae sedis</taxon>
        <taxon>Dendrothele</taxon>
    </lineage>
</organism>
<protein>
    <submittedName>
        <fullName evidence="1">Uncharacterized protein</fullName>
    </submittedName>
</protein>